<evidence type="ECO:0000313" key="6">
    <source>
        <dbReference type="EMBL" id="KAF7315683.1"/>
    </source>
</evidence>
<evidence type="ECO:0000256" key="3">
    <source>
        <dbReference type="RuleBase" id="RU000454"/>
    </source>
</evidence>
<dbReference type="GeneID" id="59340312"/>
<gene>
    <name evidence="6" type="ORF">MIND_00083900</name>
</gene>
<dbReference type="PROSITE" id="PS00141">
    <property type="entry name" value="ASP_PROTEASE"/>
    <property type="match status" value="1"/>
</dbReference>
<dbReference type="InterPro" id="IPR001461">
    <property type="entry name" value="Aspartic_peptidase_A1"/>
</dbReference>
<dbReference type="AlphaFoldDB" id="A0A8H6TDH3"/>
<keyword evidence="3" id="KW-0378">Hydrolase</keyword>
<feature type="signal peptide" evidence="4">
    <location>
        <begin position="1"/>
        <end position="28"/>
    </location>
</feature>
<keyword evidence="4" id="KW-0732">Signal</keyword>
<dbReference type="PROSITE" id="PS51767">
    <property type="entry name" value="PEPTIDASE_A1"/>
    <property type="match status" value="1"/>
</dbReference>
<proteinExistence type="inferred from homology"/>
<dbReference type="SUPFAM" id="SSF54637">
    <property type="entry name" value="Thioesterase/thiol ester dehydrase-isomerase"/>
    <property type="match status" value="1"/>
</dbReference>
<evidence type="ECO:0000256" key="1">
    <source>
        <dbReference type="ARBA" id="ARBA00007447"/>
    </source>
</evidence>
<comment type="similarity">
    <text evidence="1 3">Belongs to the peptidase A1 family.</text>
</comment>
<dbReference type="OrthoDB" id="3089at2759"/>
<dbReference type="EMBL" id="JACAZF010000001">
    <property type="protein sequence ID" value="KAF7315683.1"/>
    <property type="molecule type" value="Genomic_DNA"/>
</dbReference>
<organism evidence="6 7">
    <name type="scientific">Mycena indigotica</name>
    <dbReference type="NCBI Taxonomy" id="2126181"/>
    <lineage>
        <taxon>Eukaryota</taxon>
        <taxon>Fungi</taxon>
        <taxon>Dikarya</taxon>
        <taxon>Basidiomycota</taxon>
        <taxon>Agaricomycotina</taxon>
        <taxon>Agaricomycetes</taxon>
        <taxon>Agaricomycetidae</taxon>
        <taxon>Agaricales</taxon>
        <taxon>Marasmiineae</taxon>
        <taxon>Mycenaceae</taxon>
        <taxon>Mycena</taxon>
    </lineage>
</organism>
<evidence type="ECO:0000256" key="2">
    <source>
        <dbReference type="ARBA" id="ARBA00022750"/>
    </source>
</evidence>
<reference evidence="6" key="1">
    <citation type="submission" date="2020-05" db="EMBL/GenBank/DDBJ databases">
        <title>Mycena genomes resolve the evolution of fungal bioluminescence.</title>
        <authorList>
            <person name="Tsai I.J."/>
        </authorList>
    </citation>
    <scope>NUCLEOTIDE SEQUENCE</scope>
    <source>
        <strain evidence="6">171206Taipei</strain>
    </source>
</reference>
<keyword evidence="2 3" id="KW-0064">Aspartyl protease</keyword>
<dbReference type="PRINTS" id="PR00792">
    <property type="entry name" value="PEPSIN"/>
</dbReference>
<keyword evidence="3" id="KW-0645">Protease</keyword>
<dbReference type="RefSeq" id="XP_037225706.1">
    <property type="nucleotide sequence ID" value="XM_037357796.1"/>
</dbReference>
<evidence type="ECO:0000259" key="5">
    <source>
        <dbReference type="PROSITE" id="PS51767"/>
    </source>
</evidence>
<accession>A0A8H6TDH3</accession>
<feature type="domain" description="Peptidase A1" evidence="5">
    <location>
        <begin position="79"/>
        <end position="479"/>
    </location>
</feature>
<dbReference type="InterPro" id="IPR021109">
    <property type="entry name" value="Peptidase_aspartic_dom_sf"/>
</dbReference>
<evidence type="ECO:0000256" key="4">
    <source>
        <dbReference type="SAM" id="SignalP"/>
    </source>
</evidence>
<dbReference type="CDD" id="cd05471">
    <property type="entry name" value="pepsin_like"/>
    <property type="match status" value="1"/>
</dbReference>
<dbReference type="PANTHER" id="PTHR47966">
    <property type="entry name" value="BETA-SITE APP-CLEAVING ENZYME, ISOFORM A-RELATED"/>
    <property type="match status" value="1"/>
</dbReference>
<dbReference type="InterPro" id="IPR034164">
    <property type="entry name" value="Pepsin-like_dom"/>
</dbReference>
<sequence length="882" mass="96036">MQTAQLALLSFTFTFFCLFLLSVPTVLAVPFETPRLLHPKRTEHGVHLPLFRTEKRHNLQRREGLTGAAGLGNFFDVTYSVLVKVGGMETPLVLDTGSSDLWVASDACTNCERGVVPLFPQSTVTKTGMNVDLLYGDSLTGTHAAGIIGSDTIVFGGISIPNQFFAAINDTTTTVIENKCAGLFGLGFALNSVIWNQIFAAQFTRSRSSRRDVISRQHTPSNYGTRFFPHLSQLVSGTQKRASATDLTAAAFKSYLKEGPAFPRMVAAKSLQLPMFSIALQRNTLDIGGNAGVLTMGELPSGVQSSSLTWNHIRGYPGVLEAPPDSPNEVYPLAWELFIDDVYLDGVVLPRSNLSSSSIRLSALIDTGNSLIRGPADVLSVMNRRLGGQTFACSTPHTLAFKIAGKMFPVDPRDFAAQANEGEMRNCIANVFRTDPPEDGRGYQHSWSLGDPFLRSVLSAYYFGNLTHPSRDPPLIGLLSTVPPDAGDLYRKAVANAINNNKGNPVSTFEPAPTGVPKFSTTGVPVARPAGKLGGSPSPTKYIGLALLVLNIGSLPGVWHVRVFAVLIEARLEQGWHILTHFYLNREAKRRAWHKWFEDRQPVGLHPFKKVFAYRKFVSFDDADFYLHQSNSSYPRALDSVRFRLALSTFPNLFRAGGFSPLAATHFHFIREIPMLSTYEMYMVCRFVKPASAKSRANLKRSRSPAIESGATPPLEESFVPNITAPATPLTGEVTPAALKQLKQGAEPDAVSRALLARAAQQKESDGSLLYTVSVSQLCYKVGRITVPPAVILATNGWYAAPDGATANGPPPYWAKVSEMTAPDKMRELGAFYRGGWKDVPAGERFWEEAFKACDEERITRLLPFGSAGLSGGLAGARGISP</sequence>
<comment type="caution">
    <text evidence="6">The sequence shown here is derived from an EMBL/GenBank/DDBJ whole genome shotgun (WGS) entry which is preliminary data.</text>
</comment>
<feature type="chain" id="PRO_5034432299" evidence="4">
    <location>
        <begin position="29"/>
        <end position="882"/>
    </location>
</feature>
<keyword evidence="7" id="KW-1185">Reference proteome</keyword>
<dbReference type="SUPFAM" id="SSF50630">
    <property type="entry name" value="Acid proteases"/>
    <property type="match status" value="1"/>
</dbReference>
<dbReference type="InterPro" id="IPR033121">
    <property type="entry name" value="PEPTIDASE_A1"/>
</dbReference>
<dbReference type="InterPro" id="IPR029069">
    <property type="entry name" value="HotDog_dom_sf"/>
</dbReference>
<protein>
    <submittedName>
        <fullName evidence="6">Peptidase A1 domain-containing protein</fullName>
    </submittedName>
</protein>
<evidence type="ECO:0000313" key="7">
    <source>
        <dbReference type="Proteomes" id="UP000636479"/>
    </source>
</evidence>
<dbReference type="InterPro" id="IPR001969">
    <property type="entry name" value="Aspartic_peptidase_AS"/>
</dbReference>
<dbReference type="PANTHER" id="PTHR47966:SF51">
    <property type="entry name" value="BETA-SITE APP-CLEAVING ENZYME, ISOFORM A-RELATED"/>
    <property type="match status" value="1"/>
</dbReference>
<name>A0A8H6TDH3_9AGAR</name>
<dbReference type="Proteomes" id="UP000636479">
    <property type="component" value="Unassembled WGS sequence"/>
</dbReference>
<dbReference type="GO" id="GO:0006508">
    <property type="term" value="P:proteolysis"/>
    <property type="evidence" value="ECO:0007669"/>
    <property type="project" value="UniProtKB-KW"/>
</dbReference>
<dbReference type="Pfam" id="PF00026">
    <property type="entry name" value="Asp"/>
    <property type="match status" value="2"/>
</dbReference>
<dbReference type="GO" id="GO:0004190">
    <property type="term" value="F:aspartic-type endopeptidase activity"/>
    <property type="evidence" value="ECO:0007669"/>
    <property type="project" value="UniProtKB-KW"/>
</dbReference>
<dbReference type="Gene3D" id="2.40.70.10">
    <property type="entry name" value="Acid Proteases"/>
    <property type="match status" value="2"/>
</dbReference>